<dbReference type="SUPFAM" id="SSF52540">
    <property type="entry name" value="P-loop containing nucleoside triphosphate hydrolases"/>
    <property type="match status" value="1"/>
</dbReference>
<protein>
    <recommendedName>
        <fullName evidence="7">ABC transporter domain-containing protein</fullName>
    </recommendedName>
</protein>
<feature type="region of interest" description="Disordered" evidence="6">
    <location>
        <begin position="1"/>
        <end position="75"/>
    </location>
</feature>
<dbReference type="Proteomes" id="UP001054857">
    <property type="component" value="Unassembled WGS sequence"/>
</dbReference>
<dbReference type="PANTHER" id="PTHR48041">
    <property type="entry name" value="ABC TRANSPORTER G FAMILY MEMBER 28"/>
    <property type="match status" value="1"/>
</dbReference>
<keyword evidence="3" id="KW-0812">Transmembrane</keyword>
<evidence type="ECO:0000313" key="9">
    <source>
        <dbReference type="Proteomes" id="UP001054857"/>
    </source>
</evidence>
<keyword evidence="4" id="KW-1133">Transmembrane helix</keyword>
<evidence type="ECO:0000256" key="4">
    <source>
        <dbReference type="ARBA" id="ARBA00022989"/>
    </source>
</evidence>
<feature type="domain" description="ABC transporter" evidence="7">
    <location>
        <begin position="123"/>
        <end position="153"/>
    </location>
</feature>
<feature type="compositionally biased region" description="Low complexity" evidence="6">
    <location>
        <begin position="35"/>
        <end position="58"/>
    </location>
</feature>
<keyword evidence="9" id="KW-1185">Reference proteome</keyword>
<sequence length="217" mass="21629">GSASPPTSHLPSLKPLAEGEEDDVEDGGFLPACANGLGTNSSNSGGGSSSSTGNSNGKSKGDASKSHTGRRTELLGASSAALEAALGYDDASYGKSPAQQVCLEWRHVRLTVVSPRGLLMVLRDVGGRAPAGAVTALLGPSGAGKSTLLDLLALRGAAALPEGPSSSPSPASSSPSSPASSSPSAPDCSGQVLVNGQPRDRRAFLRSSSYVPQEDAF</sequence>
<dbReference type="Gene3D" id="3.40.50.300">
    <property type="entry name" value="P-loop containing nucleotide triphosphate hydrolases"/>
    <property type="match status" value="1"/>
</dbReference>
<feature type="compositionally biased region" description="Low complexity" evidence="6">
    <location>
        <begin position="160"/>
        <end position="186"/>
    </location>
</feature>
<dbReference type="InterPro" id="IPR027417">
    <property type="entry name" value="P-loop_NTPase"/>
</dbReference>
<dbReference type="InterPro" id="IPR003439">
    <property type="entry name" value="ABC_transporter-like_ATP-bd"/>
</dbReference>
<dbReference type="Pfam" id="PF00005">
    <property type="entry name" value="ABC_tran"/>
    <property type="match status" value="1"/>
</dbReference>
<accession>A0AAD3E1L7</accession>
<evidence type="ECO:0000259" key="7">
    <source>
        <dbReference type="Pfam" id="PF00005"/>
    </source>
</evidence>
<feature type="non-terminal residue" evidence="8">
    <location>
        <position position="1"/>
    </location>
</feature>
<proteinExistence type="predicted"/>
<dbReference type="GO" id="GO:0016020">
    <property type="term" value="C:membrane"/>
    <property type="evidence" value="ECO:0007669"/>
    <property type="project" value="UniProtKB-SubCell"/>
</dbReference>
<dbReference type="GO" id="GO:0042626">
    <property type="term" value="F:ATPase-coupled transmembrane transporter activity"/>
    <property type="evidence" value="ECO:0007669"/>
    <property type="project" value="TreeGrafter"/>
</dbReference>
<name>A0AAD3E1L7_9CHLO</name>
<feature type="compositionally biased region" description="Basic and acidic residues" evidence="6">
    <location>
        <begin position="59"/>
        <end position="73"/>
    </location>
</feature>
<evidence type="ECO:0000256" key="2">
    <source>
        <dbReference type="ARBA" id="ARBA00022448"/>
    </source>
</evidence>
<organism evidence="8 9">
    <name type="scientific">Astrephomene gubernaculifera</name>
    <dbReference type="NCBI Taxonomy" id="47775"/>
    <lineage>
        <taxon>Eukaryota</taxon>
        <taxon>Viridiplantae</taxon>
        <taxon>Chlorophyta</taxon>
        <taxon>core chlorophytes</taxon>
        <taxon>Chlorophyceae</taxon>
        <taxon>CS clade</taxon>
        <taxon>Chlamydomonadales</taxon>
        <taxon>Astrephomenaceae</taxon>
        <taxon>Astrephomene</taxon>
    </lineage>
</organism>
<dbReference type="GO" id="GO:0005524">
    <property type="term" value="F:ATP binding"/>
    <property type="evidence" value="ECO:0007669"/>
    <property type="project" value="InterPro"/>
</dbReference>
<reference evidence="8 9" key="1">
    <citation type="journal article" date="2021" name="Sci. Rep.">
        <title>Genome sequencing of the multicellular alga Astrephomene provides insights into convergent evolution of germ-soma differentiation.</title>
        <authorList>
            <person name="Yamashita S."/>
            <person name="Yamamoto K."/>
            <person name="Matsuzaki R."/>
            <person name="Suzuki S."/>
            <person name="Yamaguchi H."/>
            <person name="Hirooka S."/>
            <person name="Minakuchi Y."/>
            <person name="Miyagishima S."/>
            <person name="Kawachi M."/>
            <person name="Toyoda A."/>
            <person name="Nozaki H."/>
        </authorList>
    </citation>
    <scope>NUCLEOTIDE SEQUENCE [LARGE SCALE GENOMIC DNA]</scope>
    <source>
        <strain evidence="8 9">NIES-4017</strain>
    </source>
</reference>
<feature type="compositionally biased region" description="Polar residues" evidence="6">
    <location>
        <begin position="1"/>
        <end position="10"/>
    </location>
</feature>
<dbReference type="GO" id="GO:0016887">
    <property type="term" value="F:ATP hydrolysis activity"/>
    <property type="evidence" value="ECO:0007669"/>
    <property type="project" value="InterPro"/>
</dbReference>
<comment type="caution">
    <text evidence="8">The sequence shown here is derived from an EMBL/GenBank/DDBJ whole genome shotgun (WGS) entry which is preliminary data.</text>
</comment>
<evidence type="ECO:0000256" key="1">
    <source>
        <dbReference type="ARBA" id="ARBA00004141"/>
    </source>
</evidence>
<comment type="subcellular location">
    <subcellularLocation>
        <location evidence="1">Membrane</location>
        <topology evidence="1">Multi-pass membrane protein</topology>
    </subcellularLocation>
</comment>
<evidence type="ECO:0000313" key="8">
    <source>
        <dbReference type="EMBL" id="GFR50618.1"/>
    </source>
</evidence>
<keyword evidence="2" id="KW-0813">Transport</keyword>
<keyword evidence="5" id="KW-0472">Membrane</keyword>
<evidence type="ECO:0000256" key="6">
    <source>
        <dbReference type="SAM" id="MobiDB-lite"/>
    </source>
</evidence>
<feature type="non-terminal residue" evidence="8">
    <location>
        <position position="217"/>
    </location>
</feature>
<dbReference type="InterPro" id="IPR050352">
    <property type="entry name" value="ABCG_transporters"/>
</dbReference>
<gene>
    <name evidence="8" type="ORF">Agub_g12702</name>
</gene>
<dbReference type="AlphaFoldDB" id="A0AAD3E1L7"/>
<evidence type="ECO:0000256" key="3">
    <source>
        <dbReference type="ARBA" id="ARBA00022692"/>
    </source>
</evidence>
<evidence type="ECO:0000256" key="5">
    <source>
        <dbReference type="ARBA" id="ARBA00023136"/>
    </source>
</evidence>
<dbReference type="PANTHER" id="PTHR48041:SF139">
    <property type="entry name" value="PROTEIN SCARLET"/>
    <property type="match status" value="1"/>
</dbReference>
<feature type="region of interest" description="Disordered" evidence="6">
    <location>
        <begin position="160"/>
        <end position="197"/>
    </location>
</feature>
<dbReference type="EMBL" id="BMAR01000039">
    <property type="protein sequence ID" value="GFR50618.1"/>
    <property type="molecule type" value="Genomic_DNA"/>
</dbReference>